<dbReference type="InterPro" id="IPR017930">
    <property type="entry name" value="Myb_dom"/>
</dbReference>
<evidence type="ECO:0000256" key="7">
    <source>
        <dbReference type="SAM" id="MobiDB-lite"/>
    </source>
</evidence>
<feature type="compositionally biased region" description="Acidic residues" evidence="7">
    <location>
        <begin position="8"/>
        <end position="26"/>
    </location>
</feature>
<evidence type="ECO:0000313" key="10">
    <source>
        <dbReference type="EMBL" id="SPC99927.1"/>
    </source>
</evidence>
<feature type="domain" description="Myb-like" evidence="8">
    <location>
        <begin position="448"/>
        <end position="499"/>
    </location>
</feature>
<comment type="subcellular location">
    <subcellularLocation>
        <location evidence="1">Nucleus</location>
    </subcellularLocation>
</comment>
<dbReference type="GO" id="GO:0042796">
    <property type="term" value="P:snRNA transcription by RNA polymerase III"/>
    <property type="evidence" value="ECO:0007669"/>
    <property type="project" value="TreeGrafter"/>
</dbReference>
<evidence type="ECO:0000256" key="4">
    <source>
        <dbReference type="ARBA" id="ARBA00023125"/>
    </source>
</evidence>
<dbReference type="FunFam" id="1.10.10.60:FF:000010">
    <property type="entry name" value="Transcriptional activator Myb isoform A"/>
    <property type="match status" value="1"/>
</dbReference>
<keyword evidence="3" id="KW-0805">Transcription regulation</keyword>
<name>A0A2N9GBE5_FAGSY</name>
<evidence type="ECO:0000259" key="9">
    <source>
        <dbReference type="PROSITE" id="PS51294"/>
    </source>
</evidence>
<feature type="compositionally biased region" description="Basic residues" evidence="7">
    <location>
        <begin position="703"/>
        <end position="714"/>
    </location>
</feature>
<feature type="region of interest" description="Disordered" evidence="7">
    <location>
        <begin position="1"/>
        <end position="26"/>
    </location>
</feature>
<keyword evidence="5" id="KW-0804">Transcription</keyword>
<feature type="domain" description="HTH myb-type" evidence="9">
    <location>
        <begin position="507"/>
        <end position="548"/>
    </location>
</feature>
<dbReference type="Gene3D" id="1.10.10.60">
    <property type="entry name" value="Homeodomain-like"/>
    <property type="match status" value="5"/>
</dbReference>
<reference evidence="10" key="1">
    <citation type="submission" date="2018-02" db="EMBL/GenBank/DDBJ databases">
        <authorList>
            <person name="Cohen D.B."/>
            <person name="Kent A.D."/>
        </authorList>
    </citation>
    <scope>NUCLEOTIDE SEQUENCE</scope>
</reference>
<keyword evidence="4" id="KW-0238">DNA-binding</keyword>
<keyword evidence="6" id="KW-0539">Nucleus</keyword>
<evidence type="ECO:0000259" key="8">
    <source>
        <dbReference type="PROSITE" id="PS50090"/>
    </source>
</evidence>
<organism evidence="10">
    <name type="scientific">Fagus sylvatica</name>
    <name type="common">Beechnut</name>
    <dbReference type="NCBI Taxonomy" id="28930"/>
    <lineage>
        <taxon>Eukaryota</taxon>
        <taxon>Viridiplantae</taxon>
        <taxon>Streptophyta</taxon>
        <taxon>Embryophyta</taxon>
        <taxon>Tracheophyta</taxon>
        <taxon>Spermatophyta</taxon>
        <taxon>Magnoliopsida</taxon>
        <taxon>eudicotyledons</taxon>
        <taxon>Gunneridae</taxon>
        <taxon>Pentapetalae</taxon>
        <taxon>rosids</taxon>
        <taxon>fabids</taxon>
        <taxon>Fagales</taxon>
        <taxon>Fagaceae</taxon>
        <taxon>Fagus</taxon>
    </lineage>
</organism>
<evidence type="ECO:0000256" key="3">
    <source>
        <dbReference type="ARBA" id="ARBA00023015"/>
    </source>
</evidence>
<dbReference type="PANTHER" id="PTHR46621">
    <property type="entry name" value="SNRNA-ACTIVATING PROTEIN COMPLEX SUBUNIT 4"/>
    <property type="match status" value="1"/>
</dbReference>
<feature type="region of interest" description="Disordered" evidence="7">
    <location>
        <begin position="46"/>
        <end position="66"/>
    </location>
</feature>
<feature type="domain" description="Myb-like" evidence="8">
    <location>
        <begin position="553"/>
        <end position="603"/>
    </location>
</feature>
<dbReference type="Pfam" id="PF13921">
    <property type="entry name" value="Myb_DNA-bind_6"/>
    <property type="match status" value="1"/>
</dbReference>
<feature type="domain" description="HTH myb-type" evidence="9">
    <location>
        <begin position="448"/>
        <end position="503"/>
    </location>
</feature>
<protein>
    <submittedName>
        <fullName evidence="10">Uncharacterized protein</fullName>
    </submittedName>
</protein>
<dbReference type="GO" id="GO:0005634">
    <property type="term" value="C:nucleus"/>
    <property type="evidence" value="ECO:0007669"/>
    <property type="project" value="UniProtKB-SubCell"/>
</dbReference>
<dbReference type="CDD" id="cd00167">
    <property type="entry name" value="SANT"/>
    <property type="match status" value="4"/>
</dbReference>
<evidence type="ECO:0000256" key="1">
    <source>
        <dbReference type="ARBA" id="ARBA00004123"/>
    </source>
</evidence>
<dbReference type="Pfam" id="PF00249">
    <property type="entry name" value="Myb_DNA-binding"/>
    <property type="match status" value="2"/>
</dbReference>
<evidence type="ECO:0000256" key="2">
    <source>
        <dbReference type="ARBA" id="ARBA00022737"/>
    </source>
</evidence>
<dbReference type="GO" id="GO:0000978">
    <property type="term" value="F:RNA polymerase II cis-regulatory region sequence-specific DNA binding"/>
    <property type="evidence" value="ECO:0007669"/>
    <property type="project" value="TreeGrafter"/>
</dbReference>
<accession>A0A2N9GBE5</accession>
<dbReference type="GO" id="GO:0001006">
    <property type="term" value="F:RNA polymerase III type 3 promoter sequence-specific DNA binding"/>
    <property type="evidence" value="ECO:0007669"/>
    <property type="project" value="TreeGrafter"/>
</dbReference>
<proteinExistence type="predicted"/>
<dbReference type="AlphaFoldDB" id="A0A2N9GBE5"/>
<dbReference type="GO" id="GO:0019185">
    <property type="term" value="C:snRNA-activating protein complex"/>
    <property type="evidence" value="ECO:0007669"/>
    <property type="project" value="TreeGrafter"/>
</dbReference>
<feature type="domain" description="Myb-like" evidence="8">
    <location>
        <begin position="395"/>
        <end position="447"/>
    </location>
</feature>
<feature type="region of interest" description="Disordered" evidence="7">
    <location>
        <begin position="888"/>
        <end position="907"/>
    </location>
</feature>
<dbReference type="PROSITE" id="PS50090">
    <property type="entry name" value="MYB_LIKE"/>
    <property type="match status" value="4"/>
</dbReference>
<feature type="domain" description="Myb-like" evidence="8">
    <location>
        <begin position="507"/>
        <end position="552"/>
    </location>
</feature>
<evidence type="ECO:0000256" key="5">
    <source>
        <dbReference type="ARBA" id="ARBA00023163"/>
    </source>
</evidence>
<gene>
    <name evidence="10" type="ORF">FSB_LOCUS27809</name>
</gene>
<feature type="compositionally biased region" description="Basic residues" evidence="7">
    <location>
        <begin position="827"/>
        <end position="837"/>
    </location>
</feature>
<dbReference type="SMART" id="SM00717">
    <property type="entry name" value="SANT"/>
    <property type="match status" value="5"/>
</dbReference>
<dbReference type="PANTHER" id="PTHR46621:SF1">
    <property type="entry name" value="SNRNA-ACTIVATING PROTEIN COMPLEX SUBUNIT 4"/>
    <property type="match status" value="1"/>
</dbReference>
<feature type="region of interest" description="Disordered" evidence="7">
    <location>
        <begin position="825"/>
        <end position="880"/>
    </location>
</feature>
<dbReference type="PROSITE" id="PS51294">
    <property type="entry name" value="HTH_MYB"/>
    <property type="match status" value="3"/>
</dbReference>
<dbReference type="GO" id="GO:0042795">
    <property type="term" value="P:snRNA transcription by RNA polymerase II"/>
    <property type="evidence" value="ECO:0007669"/>
    <property type="project" value="TreeGrafter"/>
</dbReference>
<feature type="region of interest" description="Disordered" evidence="7">
    <location>
        <begin position="641"/>
        <end position="714"/>
    </location>
</feature>
<sequence>MSPLTEQQEQDELSSSDDNDNDDDDVLDEDLESLRRACMLTGTNPNDLITTTTNPPPFTSANYSDSDDDLELVRNIQNRFSNDTLSLKPLCTLPPAASDDEDDFETLRAIERRFANYNCDTLKQDIECGGSPNDLPVNSATDCSEEFTNSGFIENHQSEPMLPIKKSSCFPKSALLLTDAIKKNRSSQTFFRSQLIHLEARIEENKRLRERVKILKDFQTSCKKRTGRALSQRKDPRVQLISVNKSCASKDNSKVNDKRASAMSYGPAENSHVTNYRTALTNFPLSLDRKKWSKEERENLGKGIRQQFQEMVLQMSVDRSRHPFLDKCLSDSDLEGSSGDSNDYDKILVSIKDLEVTPENIREFLPKVNWEQLASMYVVGRSGAECEARWLNYEDPLINHNPWTVVEDKNLLLIVQDKGINNWFDIAVSLGTNRTPFQCLARYQRSLNASILRREWTKDEDAQLCAAVDVFGESDWQSVASTLEGRTGTQCSNRWKKSLHPTREIVGRWIEDEDKRLKVAVMLFGPKNWNKIAQFVPGRTQVQCRERWVNSLDPALNLSEWTEEEDSRLKAAIAEHGYCWAKVAACVPPRTDNQCRRRWKKILPDEVPMLREARRIQNKALIANFVDRELERPALGPRDFLPLPMIGSTSEPENENPCSKPKGRLRGKATSNKEKNAASCNVPRKIKSKKHEQSQACSGITEKKKHLKPHSRRKSIKPIADNLSLVLLPESLESGTTNGECVEAAIANNSTANKKGLKHYSRRNKCTTDLGGNQNFIWSSGKSVLSGITNDEHPLDRISCVDSTLLTITNSEVVDSTNGHVWTEKKRATKLQSRRKKSMELAEDSHSFSSHPESGEFRRTDGEGAGSSFLDKGTRGVKLKGRRKRINEPSGECQDVSVPCQQDKPKISKRKNISPKQMLGATDGDNITLASFLHKKLKKRRCEVAKNTDQACPPSGLKKGAESLSNEVDKLHNRKQMLSTTQAMVDMPSDNGPHRQDLVQGQNTSLHEPVSISLEGDCEEDDDVPLACLQNKWKNRRFEAAKTANQACSPSSFGHSEDILTIMANDEPGRLDTVKLQTIALHEPVRESLSIDLEGHYEASEV</sequence>
<dbReference type="InterPro" id="IPR009057">
    <property type="entry name" value="Homeodomain-like_sf"/>
</dbReference>
<feature type="compositionally biased region" description="Polar residues" evidence="7">
    <location>
        <begin position="46"/>
        <end position="64"/>
    </location>
</feature>
<feature type="domain" description="HTH myb-type" evidence="9">
    <location>
        <begin position="553"/>
        <end position="607"/>
    </location>
</feature>
<dbReference type="InterPro" id="IPR001005">
    <property type="entry name" value="SANT/Myb"/>
</dbReference>
<evidence type="ECO:0000256" key="6">
    <source>
        <dbReference type="ARBA" id="ARBA00023242"/>
    </source>
</evidence>
<dbReference type="EMBL" id="OIVN01002024">
    <property type="protein sequence ID" value="SPC99927.1"/>
    <property type="molecule type" value="Genomic_DNA"/>
</dbReference>
<keyword evidence="2" id="KW-0677">Repeat</keyword>
<feature type="compositionally biased region" description="Basic and acidic residues" evidence="7">
    <location>
        <begin position="853"/>
        <end position="862"/>
    </location>
</feature>
<dbReference type="SUPFAM" id="SSF46689">
    <property type="entry name" value="Homeodomain-like"/>
    <property type="match status" value="3"/>
</dbReference>
<dbReference type="InterPro" id="IPR051575">
    <property type="entry name" value="Myb-like_DNA-bd"/>
</dbReference>